<evidence type="ECO:0000259" key="2">
    <source>
        <dbReference type="SMART" id="SM00278"/>
    </source>
</evidence>
<protein>
    <submittedName>
        <fullName evidence="3">Competence protein ComEA</fullName>
    </submittedName>
</protein>
<sequence>MFFQQLTKKWLIGISLGAGIFAGIIITWTLTAINGGEEETSEWLQLREQEEVTQSEEAETDIPAIVMVDIKGEVRLPGIYTAESGERVHDCIEKAGGLTEEANERALNLAEKVYDEMVIYVPSVNEEEVAVSVQSALNTSDDRIRMNSATVQELTSLPGIGEAKAEAIVRFREENGPFQTVEELVNVPGIGEKMLEQMKDLIIIP</sequence>
<feature type="domain" description="Helix-hairpin-helix DNA-binding motif class 1" evidence="2">
    <location>
        <begin position="152"/>
        <end position="171"/>
    </location>
</feature>
<feature type="transmembrane region" description="Helical" evidence="1">
    <location>
        <begin position="12"/>
        <end position="31"/>
    </location>
</feature>
<dbReference type="InterPro" id="IPR019554">
    <property type="entry name" value="Soluble_ligand-bd"/>
</dbReference>
<dbReference type="InterPro" id="IPR003583">
    <property type="entry name" value="Hlx-hairpin-Hlx_DNA-bd_motif"/>
</dbReference>
<dbReference type="InterPro" id="IPR004509">
    <property type="entry name" value="Competence_ComEA_HhH"/>
</dbReference>
<dbReference type="GO" id="GO:0015627">
    <property type="term" value="C:type II protein secretion system complex"/>
    <property type="evidence" value="ECO:0007669"/>
    <property type="project" value="TreeGrafter"/>
</dbReference>
<keyword evidence="1" id="KW-1133">Transmembrane helix</keyword>
<dbReference type="InterPro" id="IPR051675">
    <property type="entry name" value="Endo/Exo/Phosphatase_dom_1"/>
</dbReference>
<dbReference type="GO" id="GO:0015628">
    <property type="term" value="P:protein secretion by the type II secretion system"/>
    <property type="evidence" value="ECO:0007669"/>
    <property type="project" value="TreeGrafter"/>
</dbReference>
<dbReference type="Proteomes" id="UP000198935">
    <property type="component" value="Unassembled WGS sequence"/>
</dbReference>
<dbReference type="GO" id="GO:0003677">
    <property type="term" value="F:DNA binding"/>
    <property type="evidence" value="ECO:0007669"/>
    <property type="project" value="InterPro"/>
</dbReference>
<evidence type="ECO:0000313" key="3">
    <source>
        <dbReference type="EMBL" id="SDY50813.1"/>
    </source>
</evidence>
<dbReference type="GO" id="GO:0006281">
    <property type="term" value="P:DNA repair"/>
    <property type="evidence" value="ECO:0007669"/>
    <property type="project" value="InterPro"/>
</dbReference>
<dbReference type="Gene3D" id="3.10.560.10">
    <property type="entry name" value="Outer membrane lipoprotein wza domain like"/>
    <property type="match status" value="1"/>
</dbReference>
<accession>A0A1H3KF98</accession>
<name>A0A1H3KF98_9BACI</name>
<gene>
    <name evidence="3" type="ORF">SAMN05421736_102135</name>
</gene>
<dbReference type="EMBL" id="FNPI01000002">
    <property type="protein sequence ID" value="SDY50813.1"/>
    <property type="molecule type" value="Genomic_DNA"/>
</dbReference>
<feature type="domain" description="Helix-hairpin-helix DNA-binding motif class 1" evidence="2">
    <location>
        <begin position="182"/>
        <end position="201"/>
    </location>
</feature>
<organism evidence="3 4">
    <name type="scientific">Evansella caseinilytica</name>
    <dbReference type="NCBI Taxonomy" id="1503961"/>
    <lineage>
        <taxon>Bacteria</taxon>
        <taxon>Bacillati</taxon>
        <taxon>Bacillota</taxon>
        <taxon>Bacilli</taxon>
        <taxon>Bacillales</taxon>
        <taxon>Bacillaceae</taxon>
        <taxon>Evansella</taxon>
    </lineage>
</organism>
<dbReference type="SUPFAM" id="SSF47781">
    <property type="entry name" value="RuvA domain 2-like"/>
    <property type="match status" value="1"/>
</dbReference>
<dbReference type="AlphaFoldDB" id="A0A1H3KF98"/>
<dbReference type="PANTHER" id="PTHR21180:SF32">
    <property type="entry name" value="ENDONUCLEASE_EXONUCLEASE_PHOSPHATASE FAMILY DOMAIN-CONTAINING PROTEIN 1"/>
    <property type="match status" value="1"/>
</dbReference>
<dbReference type="STRING" id="1503961.SAMN05421736_102135"/>
<keyword evidence="1" id="KW-0812">Transmembrane</keyword>
<dbReference type="Pfam" id="PF10531">
    <property type="entry name" value="SLBB"/>
    <property type="match status" value="1"/>
</dbReference>
<dbReference type="InterPro" id="IPR010994">
    <property type="entry name" value="RuvA_2-like"/>
</dbReference>
<dbReference type="SMART" id="SM00278">
    <property type="entry name" value="HhH1"/>
    <property type="match status" value="2"/>
</dbReference>
<keyword evidence="1" id="KW-0472">Membrane</keyword>
<reference evidence="3" key="1">
    <citation type="submission" date="2016-10" db="EMBL/GenBank/DDBJ databases">
        <authorList>
            <person name="de Groot N.N."/>
        </authorList>
    </citation>
    <scope>NUCLEOTIDE SEQUENCE [LARGE SCALE GENOMIC DNA]</scope>
    <source>
        <strain evidence="3">SP</strain>
    </source>
</reference>
<dbReference type="OrthoDB" id="9790239at2"/>
<evidence type="ECO:0000313" key="4">
    <source>
        <dbReference type="Proteomes" id="UP000198935"/>
    </source>
</evidence>
<keyword evidence="4" id="KW-1185">Reference proteome</keyword>
<evidence type="ECO:0000256" key="1">
    <source>
        <dbReference type="SAM" id="Phobius"/>
    </source>
</evidence>
<proteinExistence type="predicted"/>
<dbReference type="NCBIfam" id="TIGR00426">
    <property type="entry name" value="competence protein ComEA helix-hairpin-helix repeat region"/>
    <property type="match status" value="1"/>
</dbReference>
<dbReference type="PANTHER" id="PTHR21180">
    <property type="entry name" value="ENDONUCLEASE/EXONUCLEASE/PHOSPHATASE FAMILY DOMAIN-CONTAINING PROTEIN 1"/>
    <property type="match status" value="1"/>
</dbReference>
<dbReference type="Pfam" id="PF12836">
    <property type="entry name" value="HHH_3"/>
    <property type="match status" value="1"/>
</dbReference>
<dbReference type="Gene3D" id="1.10.150.310">
    <property type="entry name" value="Tex RuvX-like domain-like"/>
    <property type="match status" value="1"/>
</dbReference>